<dbReference type="EMBL" id="KK107167">
    <property type="protein sequence ID" value="EZA56499.1"/>
    <property type="molecule type" value="Genomic_DNA"/>
</dbReference>
<dbReference type="Proteomes" id="UP000053097">
    <property type="component" value="Unassembled WGS sequence"/>
</dbReference>
<evidence type="ECO:0000313" key="2">
    <source>
        <dbReference type="Proteomes" id="UP000053097"/>
    </source>
</evidence>
<protein>
    <submittedName>
        <fullName evidence="1">Uncharacterized protein</fullName>
    </submittedName>
</protein>
<reference evidence="1 2" key="1">
    <citation type="journal article" date="2014" name="Curr. Biol.">
        <title>The genome of the clonal raider ant Cerapachys biroi.</title>
        <authorList>
            <person name="Oxley P.R."/>
            <person name="Ji L."/>
            <person name="Fetter-Pruneda I."/>
            <person name="McKenzie S.K."/>
            <person name="Li C."/>
            <person name="Hu H."/>
            <person name="Zhang G."/>
            <person name="Kronauer D.J."/>
        </authorList>
    </citation>
    <scope>NUCLEOTIDE SEQUENCE [LARGE SCALE GENOMIC DNA]</scope>
</reference>
<accession>A0A026WN18</accession>
<gene>
    <name evidence="1" type="ORF">X777_03120</name>
</gene>
<keyword evidence="2" id="KW-1185">Reference proteome</keyword>
<name>A0A026WN18_OOCBI</name>
<dbReference type="AlphaFoldDB" id="A0A026WN18"/>
<evidence type="ECO:0000313" key="1">
    <source>
        <dbReference type="EMBL" id="EZA56499.1"/>
    </source>
</evidence>
<organism evidence="1 2">
    <name type="scientific">Ooceraea biroi</name>
    <name type="common">Clonal raider ant</name>
    <name type="synonym">Cerapachys biroi</name>
    <dbReference type="NCBI Taxonomy" id="2015173"/>
    <lineage>
        <taxon>Eukaryota</taxon>
        <taxon>Metazoa</taxon>
        <taxon>Ecdysozoa</taxon>
        <taxon>Arthropoda</taxon>
        <taxon>Hexapoda</taxon>
        <taxon>Insecta</taxon>
        <taxon>Pterygota</taxon>
        <taxon>Neoptera</taxon>
        <taxon>Endopterygota</taxon>
        <taxon>Hymenoptera</taxon>
        <taxon>Apocrita</taxon>
        <taxon>Aculeata</taxon>
        <taxon>Formicoidea</taxon>
        <taxon>Formicidae</taxon>
        <taxon>Dorylinae</taxon>
        <taxon>Ooceraea</taxon>
    </lineage>
</organism>
<proteinExistence type="predicted"/>
<sequence length="79" mass="8671">MWQDLGGLGGVGVNSGAHQVDQFGTTGKGFVVSKPWHTQGLRESGESPRYRSHFSYVRTHASLPPRLCTYAHGVRDTRS</sequence>